<dbReference type="PANTHER" id="PTHR10146:SF14">
    <property type="entry name" value="PYRIDOXAL PHOSPHATE HOMEOSTASIS PROTEIN"/>
    <property type="match status" value="1"/>
</dbReference>
<feature type="domain" description="Alanine racemase N-terminal" evidence="5">
    <location>
        <begin position="4"/>
        <end position="225"/>
    </location>
</feature>
<evidence type="ECO:0000313" key="7">
    <source>
        <dbReference type="Proteomes" id="UP000319771"/>
    </source>
</evidence>
<dbReference type="InterPro" id="IPR029066">
    <property type="entry name" value="PLP-binding_barrel"/>
</dbReference>
<dbReference type="EMBL" id="VBPB01000109">
    <property type="protein sequence ID" value="TMQ72399.1"/>
    <property type="molecule type" value="Genomic_DNA"/>
</dbReference>
<comment type="similarity">
    <text evidence="2 4">Belongs to the pyridoxal phosphate-binding protein YggS/PROSC family.</text>
</comment>
<dbReference type="PANTHER" id="PTHR10146">
    <property type="entry name" value="PROLINE SYNTHETASE CO-TRANSCRIBED BACTERIAL HOMOLOG PROTEIN"/>
    <property type="match status" value="1"/>
</dbReference>
<dbReference type="HAMAP" id="MF_02087">
    <property type="entry name" value="PLP_homeostasis"/>
    <property type="match status" value="1"/>
</dbReference>
<dbReference type="PIRSF" id="PIRSF004848">
    <property type="entry name" value="YBL036c_PLPDEIII"/>
    <property type="match status" value="1"/>
</dbReference>
<gene>
    <name evidence="6" type="ORF">E6K81_07540</name>
</gene>
<keyword evidence="1 2" id="KW-0663">Pyridoxal phosphate</keyword>
<evidence type="ECO:0000259" key="5">
    <source>
        <dbReference type="Pfam" id="PF01168"/>
    </source>
</evidence>
<protein>
    <recommendedName>
        <fullName evidence="2">Pyridoxal phosphate homeostasis protein</fullName>
        <shortName evidence="2">PLP homeostasis protein</shortName>
    </recommendedName>
</protein>
<dbReference type="InterPro" id="IPR011078">
    <property type="entry name" value="PyrdxlP_homeostasis"/>
</dbReference>
<evidence type="ECO:0000256" key="2">
    <source>
        <dbReference type="HAMAP-Rule" id="MF_02087"/>
    </source>
</evidence>
<evidence type="ECO:0000313" key="6">
    <source>
        <dbReference type="EMBL" id="TMQ72399.1"/>
    </source>
</evidence>
<dbReference type="GO" id="GO:0030170">
    <property type="term" value="F:pyridoxal phosphate binding"/>
    <property type="evidence" value="ECO:0007669"/>
    <property type="project" value="UniProtKB-UniRule"/>
</dbReference>
<evidence type="ECO:0000256" key="1">
    <source>
        <dbReference type="ARBA" id="ARBA00022898"/>
    </source>
</evidence>
<evidence type="ECO:0000256" key="3">
    <source>
        <dbReference type="PIRSR" id="PIRSR004848-1"/>
    </source>
</evidence>
<comment type="function">
    <text evidence="2">Pyridoxal 5'-phosphate (PLP)-binding protein, which is involved in PLP homeostasis.</text>
</comment>
<comment type="cofactor">
    <cofactor evidence="3">
        <name>pyridoxal 5'-phosphate</name>
        <dbReference type="ChEBI" id="CHEBI:597326"/>
    </cofactor>
</comment>
<dbReference type="NCBIfam" id="TIGR00044">
    <property type="entry name" value="YggS family pyridoxal phosphate-dependent enzyme"/>
    <property type="match status" value="1"/>
</dbReference>
<evidence type="ECO:0000256" key="4">
    <source>
        <dbReference type="RuleBase" id="RU004514"/>
    </source>
</evidence>
<name>A0A538U9K3_UNCEI</name>
<proteinExistence type="inferred from homology"/>
<dbReference type="FunFam" id="3.20.20.10:FF:000018">
    <property type="entry name" value="Pyridoxal phosphate homeostasis protein"/>
    <property type="match status" value="1"/>
</dbReference>
<comment type="caution">
    <text evidence="6">The sequence shown here is derived from an EMBL/GenBank/DDBJ whole genome shotgun (WGS) entry which is preliminary data.</text>
</comment>
<dbReference type="InterPro" id="IPR001608">
    <property type="entry name" value="Ala_racemase_N"/>
</dbReference>
<dbReference type="AlphaFoldDB" id="A0A538U9K3"/>
<organism evidence="6 7">
    <name type="scientific">Eiseniibacteriota bacterium</name>
    <dbReference type="NCBI Taxonomy" id="2212470"/>
    <lineage>
        <taxon>Bacteria</taxon>
        <taxon>Candidatus Eiseniibacteriota</taxon>
    </lineage>
</organism>
<dbReference type="Proteomes" id="UP000319771">
    <property type="component" value="Unassembled WGS sequence"/>
</dbReference>
<dbReference type="CDD" id="cd00635">
    <property type="entry name" value="PLPDE_III_YBL036c_like"/>
    <property type="match status" value="1"/>
</dbReference>
<feature type="modified residue" description="N6-(pyridoxal phosphate)lysine" evidence="2 3">
    <location>
        <position position="33"/>
    </location>
</feature>
<dbReference type="SUPFAM" id="SSF51419">
    <property type="entry name" value="PLP-binding barrel"/>
    <property type="match status" value="1"/>
</dbReference>
<dbReference type="Gene3D" id="3.20.20.10">
    <property type="entry name" value="Alanine racemase"/>
    <property type="match status" value="1"/>
</dbReference>
<reference evidence="6 7" key="1">
    <citation type="journal article" date="2019" name="Nat. Microbiol.">
        <title>Mediterranean grassland soil C-N compound turnover is dependent on rainfall and depth, and is mediated by genomically divergent microorganisms.</title>
        <authorList>
            <person name="Diamond S."/>
            <person name="Andeer P.F."/>
            <person name="Li Z."/>
            <person name="Crits-Christoph A."/>
            <person name="Burstein D."/>
            <person name="Anantharaman K."/>
            <person name="Lane K.R."/>
            <person name="Thomas B.C."/>
            <person name="Pan C."/>
            <person name="Northen T.R."/>
            <person name="Banfield J.F."/>
        </authorList>
    </citation>
    <scope>NUCLEOTIDE SEQUENCE [LARGE SCALE GENOMIC DNA]</scope>
    <source>
        <strain evidence="6">WS_11</strain>
    </source>
</reference>
<dbReference type="Pfam" id="PF01168">
    <property type="entry name" value="Ala_racemase_N"/>
    <property type="match status" value="1"/>
</dbReference>
<accession>A0A538U9K3</accession>
<sequence length="225" mass="23526">MRSNLDEVRERIAGAAARSGRDAGQVVLVGVVKTVPPAIIGQALGLGLTDLGENRVQEADAHVAALGRAAARWHLIGHLQRNKVARAVALFDRVHALDSVELAEALSRRAVEAGRRMPVLVEVNVSGEASKFGVAPEALMGLLERAAGLPGLTLEGLMTVGAKVARAEEARPAFARLRGLRDRAGPALGRALPELSMGMSSDFEVAVEEGATLVRVGTALFGGRP</sequence>